<organism evidence="1">
    <name type="scientific">Streptomyces sp. NBC_00093</name>
    <dbReference type="NCBI Taxonomy" id="2975649"/>
    <lineage>
        <taxon>Bacteria</taxon>
        <taxon>Bacillati</taxon>
        <taxon>Actinomycetota</taxon>
        <taxon>Actinomycetes</taxon>
        <taxon>Kitasatosporales</taxon>
        <taxon>Streptomycetaceae</taxon>
        <taxon>Streptomyces</taxon>
    </lineage>
</organism>
<dbReference type="PANTHER" id="PTHR43857">
    <property type="entry name" value="BLR7761 PROTEIN"/>
    <property type="match status" value="1"/>
</dbReference>
<accession>A0AAU2ABK6</accession>
<dbReference type="Gene3D" id="3.30.1330.40">
    <property type="entry name" value="RutC-like"/>
    <property type="match status" value="1"/>
</dbReference>
<dbReference type="SUPFAM" id="SSF55298">
    <property type="entry name" value="YjgF-like"/>
    <property type="match status" value="1"/>
</dbReference>
<dbReference type="AlphaFoldDB" id="A0AAU2ABK6"/>
<evidence type="ECO:0000313" key="1">
    <source>
        <dbReference type="EMBL" id="WTT21920.1"/>
    </source>
</evidence>
<name>A0AAU2ABK6_9ACTN</name>
<dbReference type="EMBL" id="CP108222">
    <property type="protein sequence ID" value="WTT21920.1"/>
    <property type="molecule type" value="Genomic_DNA"/>
</dbReference>
<gene>
    <name evidence="1" type="ORF">OHA22_43505</name>
</gene>
<dbReference type="CDD" id="cd00448">
    <property type="entry name" value="YjgF_YER057c_UK114_family"/>
    <property type="match status" value="1"/>
</dbReference>
<dbReference type="InterPro" id="IPR006175">
    <property type="entry name" value="YjgF/YER057c/UK114"/>
</dbReference>
<dbReference type="InterPro" id="IPR035959">
    <property type="entry name" value="RutC-like_sf"/>
</dbReference>
<sequence>MTISTDRFDHGLAWEAEGLGYTQAFRVGNEIYVSGQLAHDEQGRLIGEGDFAAQAKATFANLDKVLEGLGATRNQVAETTVLVVGLRDKVSAVFDAHRGYFGSHRPASTMSGVVELALPGQLFEVAVKVRLDLPA</sequence>
<reference evidence="1" key="1">
    <citation type="submission" date="2022-10" db="EMBL/GenBank/DDBJ databases">
        <title>The complete genomes of actinobacterial strains from the NBC collection.</title>
        <authorList>
            <person name="Joergensen T.S."/>
            <person name="Alvarez Arevalo M."/>
            <person name="Sterndorff E.B."/>
            <person name="Faurdal D."/>
            <person name="Vuksanovic O."/>
            <person name="Mourched A.-S."/>
            <person name="Charusanti P."/>
            <person name="Shaw S."/>
            <person name="Blin K."/>
            <person name="Weber T."/>
        </authorList>
    </citation>
    <scope>NUCLEOTIDE SEQUENCE</scope>
    <source>
        <strain evidence="1">NBC_00093</strain>
    </source>
</reference>
<protein>
    <submittedName>
        <fullName evidence="1">RidA family protein</fullName>
    </submittedName>
</protein>
<proteinExistence type="predicted"/>
<dbReference type="PANTHER" id="PTHR43857:SF1">
    <property type="entry name" value="YJGH FAMILY PROTEIN"/>
    <property type="match status" value="1"/>
</dbReference>
<dbReference type="Pfam" id="PF01042">
    <property type="entry name" value="Ribonuc_L-PSP"/>
    <property type="match status" value="1"/>
</dbReference>